<keyword evidence="3" id="KW-1185">Reference proteome</keyword>
<dbReference type="AlphaFoldDB" id="A0A9W9TDC6"/>
<evidence type="ECO:0000313" key="2">
    <source>
        <dbReference type="EMBL" id="KAJ5218642.1"/>
    </source>
</evidence>
<proteinExistence type="predicted"/>
<accession>A0A9W9TDC6</accession>
<reference evidence="2" key="2">
    <citation type="journal article" date="2023" name="IMA Fungus">
        <title>Comparative genomic study of the Penicillium genus elucidates a diverse pangenome and 15 lateral gene transfer events.</title>
        <authorList>
            <person name="Petersen C."/>
            <person name="Sorensen T."/>
            <person name="Nielsen M.R."/>
            <person name="Sondergaard T.E."/>
            <person name="Sorensen J.L."/>
            <person name="Fitzpatrick D.A."/>
            <person name="Frisvad J.C."/>
            <person name="Nielsen K.L."/>
        </authorList>
    </citation>
    <scope>NUCLEOTIDE SEQUENCE</scope>
    <source>
        <strain evidence="2">IBT 15544</strain>
    </source>
</reference>
<feature type="compositionally biased region" description="Polar residues" evidence="1">
    <location>
        <begin position="38"/>
        <end position="49"/>
    </location>
</feature>
<organism evidence="2 3">
    <name type="scientific">Penicillium cinerascens</name>
    <dbReference type="NCBI Taxonomy" id="70096"/>
    <lineage>
        <taxon>Eukaryota</taxon>
        <taxon>Fungi</taxon>
        <taxon>Dikarya</taxon>
        <taxon>Ascomycota</taxon>
        <taxon>Pezizomycotina</taxon>
        <taxon>Eurotiomycetes</taxon>
        <taxon>Eurotiomycetidae</taxon>
        <taxon>Eurotiales</taxon>
        <taxon>Aspergillaceae</taxon>
        <taxon>Penicillium</taxon>
    </lineage>
</organism>
<feature type="region of interest" description="Disordered" evidence="1">
    <location>
        <begin position="23"/>
        <end position="49"/>
    </location>
</feature>
<evidence type="ECO:0000256" key="1">
    <source>
        <dbReference type="SAM" id="MobiDB-lite"/>
    </source>
</evidence>
<dbReference type="RefSeq" id="XP_058313215.1">
    <property type="nucleotide sequence ID" value="XM_058447804.1"/>
</dbReference>
<sequence length="317" mass="36161">MTGGDWAMTVNIERGAARISIHDSGSPTRVARERTPTRHQMTLRSHSGQDSSPFRWFLADSLRLLPSSMNENESEATTEILSTSQIQEWFPEPPSPARDLNDPQGPFLSLPTTPEHNGPRVWAFHNPVEPDFAIWEDPTYRPSPLQHTPLAYHDAGEEKENIFATVSDYDTSDGSESGRGRIDWTRVQVGPHDVFGLPIESPFGPALVDMPVGRNAGDSFSRAHPIVTERTVRSQMRVMMHDEDEQDEWDDSLATTQIRELQELRNVFMGGAEDRYIYGRQFPVLNAQGQNNVFFEPRRITEYQDHRDRHHQPMEED</sequence>
<comment type="caution">
    <text evidence="2">The sequence shown here is derived from an EMBL/GenBank/DDBJ whole genome shotgun (WGS) entry which is preliminary data.</text>
</comment>
<dbReference type="OrthoDB" id="4350061at2759"/>
<protein>
    <submittedName>
        <fullName evidence="2">Uncharacterized protein</fullName>
    </submittedName>
</protein>
<dbReference type="Proteomes" id="UP001150904">
    <property type="component" value="Unassembled WGS sequence"/>
</dbReference>
<dbReference type="EMBL" id="JAPQKR010000004">
    <property type="protein sequence ID" value="KAJ5218642.1"/>
    <property type="molecule type" value="Genomic_DNA"/>
</dbReference>
<name>A0A9W9TDC6_9EURO</name>
<evidence type="ECO:0000313" key="3">
    <source>
        <dbReference type="Proteomes" id="UP001150904"/>
    </source>
</evidence>
<reference evidence="2" key="1">
    <citation type="submission" date="2022-12" db="EMBL/GenBank/DDBJ databases">
        <authorList>
            <person name="Petersen C."/>
        </authorList>
    </citation>
    <scope>NUCLEOTIDE SEQUENCE</scope>
    <source>
        <strain evidence="2">IBT 15544</strain>
    </source>
</reference>
<dbReference type="GeneID" id="83175104"/>
<gene>
    <name evidence="2" type="ORF">N7498_000741</name>
</gene>